<evidence type="ECO:0000313" key="2">
    <source>
        <dbReference type="Proteomes" id="UP000317315"/>
    </source>
</evidence>
<dbReference type="Proteomes" id="UP000317315">
    <property type="component" value="Unassembled WGS sequence"/>
</dbReference>
<accession>A0A521APL2</accession>
<dbReference type="AlphaFoldDB" id="A0A521APL2"/>
<sequence>MGPVRGNLERFLGLIEVSNPDVVVSLGTHGFEQLVKIPQRWFYSRGKGDRIEVLSRSSGIDFMSRIFKTKEGVVFSGVSGVYNPSTAKFTRSEWIRIKGKIGRSKINSIFKEDVENLIALFLKSGEKRLNFLVVSDAPDKPVFKEILEITKPEYVFYPSNVYKKERVGNSTFVGLEPIESPLGKYILRFC</sequence>
<organism evidence="1 2">
    <name type="scientific">Balnearium lithotrophicum</name>
    <dbReference type="NCBI Taxonomy" id="223788"/>
    <lineage>
        <taxon>Bacteria</taxon>
        <taxon>Pseudomonadati</taxon>
        <taxon>Aquificota</taxon>
        <taxon>Aquificia</taxon>
        <taxon>Desulfurobacteriales</taxon>
        <taxon>Desulfurobacteriaceae</taxon>
        <taxon>Balnearium</taxon>
    </lineage>
</organism>
<proteinExistence type="predicted"/>
<name>A0A521APL2_9BACT</name>
<dbReference type="EMBL" id="FXTM01000002">
    <property type="protein sequence ID" value="SMO36706.1"/>
    <property type="molecule type" value="Genomic_DNA"/>
</dbReference>
<reference evidence="1 2" key="1">
    <citation type="submission" date="2017-05" db="EMBL/GenBank/DDBJ databases">
        <authorList>
            <person name="Varghese N."/>
            <person name="Submissions S."/>
        </authorList>
    </citation>
    <scope>NUCLEOTIDE SEQUENCE [LARGE SCALE GENOMIC DNA]</scope>
    <source>
        <strain evidence="1 2">DSM 16304</strain>
    </source>
</reference>
<gene>
    <name evidence="1" type="ORF">SAMN06269117_10263</name>
</gene>
<evidence type="ECO:0000313" key="1">
    <source>
        <dbReference type="EMBL" id="SMO36706.1"/>
    </source>
</evidence>
<protein>
    <submittedName>
        <fullName evidence="1">Uncharacterized protein</fullName>
    </submittedName>
</protein>
<keyword evidence="2" id="KW-1185">Reference proteome</keyword>